<evidence type="ECO:0000313" key="1">
    <source>
        <dbReference type="EMBL" id="KAI8553522.1"/>
    </source>
</evidence>
<accession>A0ACC0NJJ4</accession>
<sequence>MPFQSVVYTLAETDENARPYTRGLILVLLGFGRLALICTLTFADNHKRVFFGCTEARFAWGKGFAVFGRISRLDSTHSLSLGCGEVVCSACGEGINRKMRK</sequence>
<organism evidence="1 2">
    <name type="scientific">Rhododendron molle</name>
    <name type="common">Chinese azalea</name>
    <name type="synonym">Azalea mollis</name>
    <dbReference type="NCBI Taxonomy" id="49168"/>
    <lineage>
        <taxon>Eukaryota</taxon>
        <taxon>Viridiplantae</taxon>
        <taxon>Streptophyta</taxon>
        <taxon>Embryophyta</taxon>
        <taxon>Tracheophyta</taxon>
        <taxon>Spermatophyta</taxon>
        <taxon>Magnoliopsida</taxon>
        <taxon>eudicotyledons</taxon>
        <taxon>Gunneridae</taxon>
        <taxon>Pentapetalae</taxon>
        <taxon>asterids</taxon>
        <taxon>Ericales</taxon>
        <taxon>Ericaceae</taxon>
        <taxon>Ericoideae</taxon>
        <taxon>Rhodoreae</taxon>
        <taxon>Rhododendron</taxon>
    </lineage>
</organism>
<reference evidence="1" key="1">
    <citation type="submission" date="2022-02" db="EMBL/GenBank/DDBJ databases">
        <title>Plant Genome Project.</title>
        <authorList>
            <person name="Zhang R.-G."/>
        </authorList>
    </citation>
    <scope>NUCLEOTIDE SEQUENCE</scope>
    <source>
        <strain evidence="1">AT1</strain>
    </source>
</reference>
<protein>
    <submittedName>
        <fullName evidence="1">Uncharacterized protein</fullName>
    </submittedName>
</protein>
<evidence type="ECO:0000313" key="2">
    <source>
        <dbReference type="Proteomes" id="UP001062846"/>
    </source>
</evidence>
<dbReference type="Proteomes" id="UP001062846">
    <property type="component" value="Chromosome 5"/>
</dbReference>
<gene>
    <name evidence="1" type="ORF">RHMOL_Rhmol05G0022800</name>
</gene>
<proteinExistence type="predicted"/>
<comment type="caution">
    <text evidence="1">The sequence shown here is derived from an EMBL/GenBank/DDBJ whole genome shotgun (WGS) entry which is preliminary data.</text>
</comment>
<dbReference type="EMBL" id="CM046392">
    <property type="protein sequence ID" value="KAI8553522.1"/>
    <property type="molecule type" value="Genomic_DNA"/>
</dbReference>
<keyword evidence="2" id="KW-1185">Reference proteome</keyword>
<name>A0ACC0NJJ4_RHOML</name>